<dbReference type="Pfam" id="PF14780">
    <property type="entry name" value="NEPRO_N"/>
    <property type="match status" value="1"/>
</dbReference>
<feature type="domain" description="Nucleolus and neural progenitor protein-like N-terminal" evidence="1">
    <location>
        <begin position="6"/>
        <end position="180"/>
    </location>
</feature>
<gene>
    <name evidence="2" type="ORF">BEMITA_LOCUS1384</name>
</gene>
<dbReference type="InterPro" id="IPR052835">
    <property type="entry name" value="Nepro"/>
</dbReference>
<dbReference type="Proteomes" id="UP001152759">
    <property type="component" value="Chromosome 1"/>
</dbReference>
<keyword evidence="3" id="KW-1185">Reference proteome</keyword>
<evidence type="ECO:0000259" key="1">
    <source>
        <dbReference type="Pfam" id="PF14780"/>
    </source>
</evidence>
<evidence type="ECO:0000313" key="2">
    <source>
        <dbReference type="EMBL" id="CAH0381768.1"/>
    </source>
</evidence>
<dbReference type="EMBL" id="OU963862">
    <property type="protein sequence ID" value="CAH0381768.1"/>
    <property type="molecule type" value="Genomic_DNA"/>
</dbReference>
<proteinExistence type="predicted"/>
<reference evidence="2" key="1">
    <citation type="submission" date="2021-12" db="EMBL/GenBank/DDBJ databases">
        <authorList>
            <person name="King R."/>
        </authorList>
    </citation>
    <scope>NUCLEOTIDE SEQUENCE</scope>
</reference>
<dbReference type="GO" id="GO:0045747">
    <property type="term" value="P:positive regulation of Notch signaling pathway"/>
    <property type="evidence" value="ECO:0007669"/>
    <property type="project" value="TreeGrafter"/>
</dbReference>
<dbReference type="PANTHER" id="PTHR34761:SF1">
    <property type="entry name" value="NUCLEOLUS AND NEURAL PROGENITOR PROTEIN"/>
    <property type="match status" value="1"/>
</dbReference>
<name>A0A9P0A105_BEMTA</name>
<dbReference type="KEGG" id="btab:109043174"/>
<accession>A0A9P0A105</accession>
<evidence type="ECO:0000313" key="3">
    <source>
        <dbReference type="Proteomes" id="UP001152759"/>
    </source>
</evidence>
<protein>
    <recommendedName>
        <fullName evidence="1">Nucleolus and neural progenitor protein-like N-terminal domain-containing protein</fullName>
    </recommendedName>
</protein>
<dbReference type="InterPro" id="IPR027951">
    <property type="entry name" value="Nepro_N"/>
</dbReference>
<dbReference type="GO" id="GO:0005634">
    <property type="term" value="C:nucleus"/>
    <property type="evidence" value="ECO:0007669"/>
    <property type="project" value="TreeGrafter"/>
</dbReference>
<organism evidence="2 3">
    <name type="scientific">Bemisia tabaci</name>
    <name type="common">Sweetpotato whitefly</name>
    <name type="synonym">Aleurodes tabaci</name>
    <dbReference type="NCBI Taxonomy" id="7038"/>
    <lineage>
        <taxon>Eukaryota</taxon>
        <taxon>Metazoa</taxon>
        <taxon>Ecdysozoa</taxon>
        <taxon>Arthropoda</taxon>
        <taxon>Hexapoda</taxon>
        <taxon>Insecta</taxon>
        <taxon>Pterygota</taxon>
        <taxon>Neoptera</taxon>
        <taxon>Paraneoptera</taxon>
        <taxon>Hemiptera</taxon>
        <taxon>Sternorrhyncha</taxon>
        <taxon>Aleyrodoidea</taxon>
        <taxon>Aleyrodidae</taxon>
        <taxon>Aleyrodinae</taxon>
        <taxon>Bemisia</taxon>
    </lineage>
</organism>
<dbReference type="PANTHER" id="PTHR34761">
    <property type="entry name" value="NUCLEOLUS AND NEURAL PROGENITOR PROTEIN"/>
    <property type="match status" value="1"/>
</dbReference>
<dbReference type="AlphaFoldDB" id="A0A9P0A105"/>
<sequence>MDEYLWNQLDVEPPPSMCVQLECSGKLRSSLDSMCNEAKELLLGKSFRIEATFISRILHRYKNQFRLIKAFKFLRKINQTLLRVPKLNLKEVFSELASCISSEFMPSNQMVEFSMLRLQSLSFLLARLICTCEEVFLILKSYLEAPGPWDVWLTFQASISRIWVLSHHLLQKTDNWYEVLNRYRSKLDVTDHWLPESYSLPENLLSWVNQQLIKNGLSPLVVENIYKAKTPNTVSAEFDSNRELSPTKSNTNEMDIKEFAMPKAIKGKRRGNRGLKAIKKKKKTSETTDIHSLDQLKKFLNTEVDLRSRSDSRQNCITKSLDPVEWDILRTILLKSIEKITKKPESSDKILGKVRQTLQVAIS</sequence>